<gene>
    <name evidence="3" type="ORF">DXZ20_06705</name>
</gene>
<reference evidence="3 4" key="1">
    <citation type="journal article" date="2020" name="Microb. Ecol.">
        <title>Ecogenomics of the Marine Benthic Filamentous Cyanobacterium Adonisia.</title>
        <authorList>
            <person name="Walter J.M."/>
            <person name="Coutinho F.H."/>
            <person name="Leomil L."/>
            <person name="Hargreaves P.I."/>
            <person name="Campeao M.E."/>
            <person name="Vieira V.V."/>
            <person name="Silva B.S."/>
            <person name="Fistarol G.O."/>
            <person name="Salomon P.S."/>
            <person name="Sawabe T."/>
            <person name="Mino S."/>
            <person name="Hosokawa M."/>
            <person name="Miyashita H."/>
            <person name="Maruyama F."/>
            <person name="van Verk M.C."/>
            <person name="Dutilh B.E."/>
            <person name="Thompson C.C."/>
            <person name="Thompson F.L."/>
        </authorList>
    </citation>
    <scope>NUCLEOTIDE SEQUENCE [LARGE SCALE GENOMIC DNA]</scope>
    <source>
        <strain evidence="3 4">CCMR0081</strain>
    </source>
</reference>
<dbReference type="EMBL" id="QXHD01000004">
    <property type="protein sequence ID" value="NEZ55371.1"/>
    <property type="molecule type" value="Genomic_DNA"/>
</dbReference>
<dbReference type="InterPro" id="IPR008988">
    <property type="entry name" value="Transcriptional_repressor_C"/>
</dbReference>
<protein>
    <submittedName>
        <fullName evidence="3">Ferrous iron transport protein A</fullName>
    </submittedName>
</protein>
<keyword evidence="1" id="KW-0408">Iron</keyword>
<comment type="caution">
    <text evidence="3">The sequence shown here is derived from an EMBL/GenBank/DDBJ whole genome shotgun (WGS) entry which is preliminary data.</text>
</comment>
<evidence type="ECO:0000256" key="1">
    <source>
        <dbReference type="ARBA" id="ARBA00023004"/>
    </source>
</evidence>
<dbReference type="AlphaFoldDB" id="A0A6M0RI95"/>
<dbReference type="SUPFAM" id="SSF50037">
    <property type="entry name" value="C-terminal domain of transcriptional repressors"/>
    <property type="match status" value="1"/>
</dbReference>
<dbReference type="SMART" id="SM00899">
    <property type="entry name" value="FeoA"/>
    <property type="match status" value="1"/>
</dbReference>
<accession>A0A6M0RI95</accession>
<name>A0A6M0RI95_9CYAN</name>
<dbReference type="Pfam" id="PF04023">
    <property type="entry name" value="FeoA"/>
    <property type="match status" value="1"/>
</dbReference>
<evidence type="ECO:0000313" key="4">
    <source>
        <dbReference type="Proteomes" id="UP000481033"/>
    </source>
</evidence>
<keyword evidence="4" id="KW-1185">Reference proteome</keyword>
<evidence type="ECO:0000259" key="2">
    <source>
        <dbReference type="SMART" id="SM00899"/>
    </source>
</evidence>
<dbReference type="Proteomes" id="UP000481033">
    <property type="component" value="Unassembled WGS sequence"/>
</dbReference>
<sequence>MFTRFTVSGASLKALKVGERGVISRIRGINPAVADQLRKSGLSPGTSLSLEQRSPRFVVRTRQGTVPLTQAMIQSVYVRTKVS</sequence>
<organism evidence="3 4">
    <name type="scientific">Adonisia turfae CCMR0081</name>
    <dbReference type="NCBI Taxonomy" id="2292702"/>
    <lineage>
        <taxon>Bacteria</taxon>
        <taxon>Bacillati</taxon>
        <taxon>Cyanobacteriota</taxon>
        <taxon>Adonisia</taxon>
        <taxon>Adonisia turfae</taxon>
    </lineage>
</organism>
<dbReference type="RefSeq" id="WP_163697186.1">
    <property type="nucleotide sequence ID" value="NZ_QXHD01000004.1"/>
</dbReference>
<dbReference type="InterPro" id="IPR007167">
    <property type="entry name" value="Fe-transptr_FeoA-like"/>
</dbReference>
<evidence type="ECO:0000313" key="3">
    <source>
        <dbReference type="EMBL" id="NEZ55371.1"/>
    </source>
</evidence>
<dbReference type="GO" id="GO:0046914">
    <property type="term" value="F:transition metal ion binding"/>
    <property type="evidence" value="ECO:0007669"/>
    <property type="project" value="InterPro"/>
</dbReference>
<dbReference type="InterPro" id="IPR038157">
    <property type="entry name" value="FeoA_core_dom"/>
</dbReference>
<dbReference type="Gene3D" id="2.30.30.90">
    <property type="match status" value="1"/>
</dbReference>
<feature type="domain" description="Ferrous iron transporter FeoA-like" evidence="2">
    <location>
        <begin position="10"/>
        <end position="80"/>
    </location>
</feature>
<proteinExistence type="predicted"/>